<evidence type="ECO:0000256" key="2">
    <source>
        <dbReference type="SAM" id="Phobius"/>
    </source>
</evidence>
<accession>A0A6J6YTM2</accession>
<name>A0A6J6YTM2_9ZZZZ</name>
<feature type="compositionally biased region" description="Polar residues" evidence="1">
    <location>
        <begin position="1423"/>
        <end position="1435"/>
    </location>
</feature>
<dbReference type="Pfam" id="PF05569">
    <property type="entry name" value="Peptidase_M56"/>
    <property type="match status" value="1"/>
</dbReference>
<dbReference type="InterPro" id="IPR008756">
    <property type="entry name" value="Peptidase_M56"/>
</dbReference>
<protein>
    <submittedName>
        <fullName evidence="4">Unannotated protein</fullName>
    </submittedName>
</protein>
<dbReference type="EMBL" id="CAFAAY010000020">
    <property type="protein sequence ID" value="CAB4811603.1"/>
    <property type="molecule type" value="Genomic_DNA"/>
</dbReference>
<dbReference type="SUPFAM" id="SSF49464">
    <property type="entry name" value="Carboxypeptidase regulatory domain-like"/>
    <property type="match status" value="2"/>
</dbReference>
<feature type="transmembrane region" description="Helical" evidence="2">
    <location>
        <begin position="165"/>
        <end position="189"/>
    </location>
</feature>
<feature type="region of interest" description="Disordered" evidence="1">
    <location>
        <begin position="1396"/>
        <end position="1470"/>
    </location>
</feature>
<dbReference type="InterPro" id="IPR008969">
    <property type="entry name" value="CarboxyPept-like_regulatory"/>
</dbReference>
<organism evidence="4">
    <name type="scientific">freshwater metagenome</name>
    <dbReference type="NCBI Taxonomy" id="449393"/>
    <lineage>
        <taxon>unclassified sequences</taxon>
        <taxon>metagenomes</taxon>
        <taxon>ecological metagenomes</taxon>
    </lineage>
</organism>
<evidence type="ECO:0000259" key="3">
    <source>
        <dbReference type="Pfam" id="PF05569"/>
    </source>
</evidence>
<evidence type="ECO:0000256" key="1">
    <source>
        <dbReference type="SAM" id="MobiDB-lite"/>
    </source>
</evidence>
<feature type="domain" description="Peptidase M56" evidence="3">
    <location>
        <begin position="23"/>
        <end position="310"/>
    </location>
</feature>
<keyword evidence="2" id="KW-0812">Transmembrane</keyword>
<dbReference type="CDD" id="cd07341">
    <property type="entry name" value="M56_BlaR1_MecR1_like"/>
    <property type="match status" value="1"/>
</dbReference>
<evidence type="ECO:0000313" key="4">
    <source>
        <dbReference type="EMBL" id="CAB4811603.1"/>
    </source>
</evidence>
<sequence>MLMLSASVPSSNPTFIWFEIISRATVQTLVVLAVISLFWLAMRRHISHAFAHGLFLLVPARFALVLVCGLLALELPIEIPLPFISATAFSHAVCDERSNVIITPDTDAMQVVEHPTTVSETGPEYADSRFVPTQVETASSPPVTPSNSYQVESTSSPRFEWSDPFAIAFCAWFLICSILAVRFTLLTLAMHFRLKLSSQSPPPWISAHVAEVTNAIGLSRSPSVIMTTAVASPAVLGLIRSKLLIPAGFEIAFNETETRWAIAHELAHLKRRDLWVVAFERCVGLAGFFHPALWLARRATANFRELACDDLAGKVTGLPPRRCAETFLKIIVWADRQVDRSSGKTLVLGVNPRFPTISRRIENMMDQATSKPKIPRWLWCASPLLVALVLLPVSPRFIAATETPVNENQNLLANEKTPFEIQAIDAATGQPVVSAMVHYLTDRTGGKIATDANGKARIPFEPGEDDNISFRIASDAYVPFRLSRSAIQDPDFPPVSPLIAKLQPGMAIGGQVVDEKGESVADARVLVTFQAKANELGSTSYRCELVRTGADGRWKTAQVDPKATRIDVAALHPSFAIDWDGTETDPRGRVEPPFENLKSATHMFRIKRDQIFTGRVLDLDGKPVAGAEVRHDEWPVEFGDDPLLTDAKGEFRIGDLGTVRAPVKIAVHKPGQGWCVKSIDVQDQDRVATFQLIPGRSLSGRVTDTAGKPVANVRVDDTMLPRSLATLNEIRRTDADGRFKIADAPADFISLFFSKTGYSGYEAKIDTVQSGTVEVVLKKQNVVEGRVTDAATGQPVGEYQLCYLTRFADGERGLSVHGRHVEGRFRFPASPFRSRDGFTHDYRLRIEAPGYQTITTDLMKVDDLPKSLNFGLKKIDLADPKSIEGRVLKPDGTPAAGAAVGYFTPKEGEWPRYRPQFAKDRLTGMLKSTSAVVQPMKVEFIRTDADGTFRIPTDVTKLGWVVTHDSGAFRSTEAGAVKPGEPIAIKLGPYARIQGVFVRDGKPQAKVPVWYSGPAFGLPVPLQDSVMTDEQGRFEIPDFVPGTLRLAFPHEKLKGLWQFLAEPFDVPVGASLRVETSVTEFGHHQVVSEASGKELARTGSGAFGKTFAVYGRATDAVTGKLLTKTRALFFTGQPGDDSTPYVQWVGLNDGHFTAYHAISNLSVQETQKIAPYLVVFAPGYEPFVSNQPIPRGNEPIRMDVALKPAPAGELRETVGQILRADGTPAKHAEIAFTTKTPILKVGQAKVRWQIFVQPGSKEIDGPYPVQTDEQGRFRFSTTEAIDQLTVTDSSGCAVISSDELAKSQGVVRLGPWARVEGRADVKQPAEGQVWARVQYRNVAWKPMTSPPGGALRPDGTFVIEQVLPGKHMINLMLHKQIDQNSWSFGELEPPARVVPVETTGGNTARVTILQKPAQPDRPAETKAATNSKPVETPKSSEAAKTAATERPAAPPKPTFPTPTSKFITGKVLKPDGTPAAGAEVGFFTTTDDRNDRFLPRLSREGRIEAIEHRAIVRGQWNNREREPIRTDANGRFRLPVWAERFGWCITHDTGVLRSTKLVEKAEGETELKLEPWGRIEGRLLLDERPMASKTLVYQPNFDIGKNRFGNPMPTSIRTNHPGMFVVERALPGPYRFAFPDPATSGGEHQYPDHDLTVPSGGTLKFDVNLTMYGWEERLMDTSGKVFDRKTYGATEPGFRVYGQAIDTDTGVPVEPMSAWLVTGRKDDPLEIVADERPGSVFAVDFIMKAKGPNDLGQIDPYLVVIAPGYEPFVSAERVKRGDSPVRHDVRLKKLPPQKMLTIEGQVLDPDGKTPRMAFYRNDVPGEPVRVGETTFAWKFNTENPPFSIDRGRFKFTVRNSPGKLLFSNQLGFAQVEAAEFSKLPGGVVRLEPWGKVRLKILRNGRPDNDYRITWDHREGWKFAFMTSASLYPADDGSILMDRLPPLPVEIEIRSSSNPNYRYFHKSVTLEAKAGQTTDVDVLVTDEELKEAEAILKSRQAGN</sequence>
<feature type="compositionally biased region" description="Low complexity" evidence="1">
    <location>
        <begin position="1438"/>
        <end position="1447"/>
    </location>
</feature>
<proteinExistence type="predicted"/>
<feature type="transmembrane region" description="Helical" evidence="2">
    <location>
        <begin position="54"/>
        <end position="73"/>
    </location>
</feature>
<keyword evidence="2" id="KW-0472">Membrane</keyword>
<feature type="transmembrane region" description="Helical" evidence="2">
    <location>
        <begin position="20"/>
        <end position="42"/>
    </location>
</feature>
<dbReference type="PANTHER" id="PTHR34978:SF3">
    <property type="entry name" value="SLR0241 PROTEIN"/>
    <property type="match status" value="1"/>
</dbReference>
<reference evidence="4" key="1">
    <citation type="submission" date="2020-05" db="EMBL/GenBank/DDBJ databases">
        <authorList>
            <person name="Chiriac C."/>
            <person name="Salcher M."/>
            <person name="Ghai R."/>
            <person name="Kavagutti S V."/>
        </authorList>
    </citation>
    <scope>NUCLEOTIDE SEQUENCE</scope>
</reference>
<keyword evidence="2" id="KW-1133">Transmembrane helix</keyword>
<dbReference type="PANTHER" id="PTHR34978">
    <property type="entry name" value="POSSIBLE SENSOR-TRANSDUCER PROTEIN BLAR"/>
    <property type="match status" value="1"/>
</dbReference>
<gene>
    <name evidence="4" type="ORF">UFOPK3124_00438</name>
</gene>
<dbReference type="InterPro" id="IPR052173">
    <property type="entry name" value="Beta-lactam_resp_regulator"/>
</dbReference>
<dbReference type="Gene3D" id="2.60.40.1120">
    <property type="entry name" value="Carboxypeptidase-like, regulatory domain"/>
    <property type="match status" value="1"/>
</dbReference>